<keyword evidence="3" id="KW-1185">Reference proteome</keyword>
<dbReference type="AlphaFoldDB" id="A0A0C3B4W3"/>
<reference evidence="3" key="2">
    <citation type="submission" date="2015-01" db="EMBL/GenBank/DDBJ databases">
        <title>Evolutionary Origins and Diversification of the Mycorrhizal Mutualists.</title>
        <authorList>
            <consortium name="DOE Joint Genome Institute"/>
            <consortium name="Mycorrhizal Genomics Consortium"/>
            <person name="Kohler A."/>
            <person name="Kuo A."/>
            <person name="Nagy L.G."/>
            <person name="Floudas D."/>
            <person name="Copeland A."/>
            <person name="Barry K.W."/>
            <person name="Cichocki N."/>
            <person name="Veneault-Fourrey C."/>
            <person name="LaButti K."/>
            <person name="Lindquist E.A."/>
            <person name="Lipzen A."/>
            <person name="Lundell T."/>
            <person name="Morin E."/>
            <person name="Murat C."/>
            <person name="Riley R."/>
            <person name="Ohm R."/>
            <person name="Sun H."/>
            <person name="Tunlid A."/>
            <person name="Henrissat B."/>
            <person name="Grigoriev I.V."/>
            <person name="Hibbett D.S."/>
            <person name="Martin F."/>
        </authorList>
    </citation>
    <scope>NUCLEOTIDE SEQUENCE [LARGE SCALE GENOMIC DNA]</scope>
    <source>
        <strain evidence="3">MAFF 305830</strain>
    </source>
</reference>
<proteinExistence type="predicted"/>
<evidence type="ECO:0000313" key="3">
    <source>
        <dbReference type="Proteomes" id="UP000054097"/>
    </source>
</evidence>
<evidence type="ECO:0000313" key="2">
    <source>
        <dbReference type="EMBL" id="KIM31875.1"/>
    </source>
</evidence>
<keyword evidence="1" id="KW-0472">Membrane</keyword>
<accession>A0A0C3B4W3</accession>
<keyword evidence="1" id="KW-1133">Transmembrane helix</keyword>
<feature type="transmembrane region" description="Helical" evidence="1">
    <location>
        <begin position="12"/>
        <end position="33"/>
    </location>
</feature>
<sequence>MDTIAPLGMQGLALIVAVNVIVGGFVIGLFFYWRSRRTIHHQLRAIPPPLVPIVEDKPMPQLYQAVVSNGESNLESSSSFPLYLHHSTAHGTTNVFGVGTLIRMPTPKTNLSSETICEHSSELYLGSASLSIQRNRK</sequence>
<dbReference type="HOGENOM" id="CLU_1866365_0_0_1"/>
<evidence type="ECO:0000256" key="1">
    <source>
        <dbReference type="SAM" id="Phobius"/>
    </source>
</evidence>
<organism evidence="2 3">
    <name type="scientific">Serendipita vermifera MAFF 305830</name>
    <dbReference type="NCBI Taxonomy" id="933852"/>
    <lineage>
        <taxon>Eukaryota</taxon>
        <taxon>Fungi</taxon>
        <taxon>Dikarya</taxon>
        <taxon>Basidiomycota</taxon>
        <taxon>Agaricomycotina</taxon>
        <taxon>Agaricomycetes</taxon>
        <taxon>Sebacinales</taxon>
        <taxon>Serendipitaceae</taxon>
        <taxon>Serendipita</taxon>
    </lineage>
</organism>
<gene>
    <name evidence="2" type="ORF">M408DRAFT_240039</name>
</gene>
<reference evidence="2 3" key="1">
    <citation type="submission" date="2014-04" db="EMBL/GenBank/DDBJ databases">
        <authorList>
            <consortium name="DOE Joint Genome Institute"/>
            <person name="Kuo A."/>
            <person name="Zuccaro A."/>
            <person name="Kohler A."/>
            <person name="Nagy L.G."/>
            <person name="Floudas D."/>
            <person name="Copeland A."/>
            <person name="Barry K.W."/>
            <person name="Cichocki N."/>
            <person name="Veneault-Fourrey C."/>
            <person name="LaButti K."/>
            <person name="Lindquist E.A."/>
            <person name="Lipzen A."/>
            <person name="Lundell T."/>
            <person name="Morin E."/>
            <person name="Murat C."/>
            <person name="Sun H."/>
            <person name="Tunlid A."/>
            <person name="Henrissat B."/>
            <person name="Grigoriev I.V."/>
            <person name="Hibbett D.S."/>
            <person name="Martin F."/>
            <person name="Nordberg H.P."/>
            <person name="Cantor M.N."/>
            <person name="Hua S.X."/>
        </authorList>
    </citation>
    <scope>NUCLEOTIDE SEQUENCE [LARGE SCALE GENOMIC DNA]</scope>
    <source>
        <strain evidence="2 3">MAFF 305830</strain>
    </source>
</reference>
<name>A0A0C3B4W3_SERVB</name>
<protein>
    <submittedName>
        <fullName evidence="2">Uncharacterized protein</fullName>
    </submittedName>
</protein>
<keyword evidence="1" id="KW-0812">Transmembrane</keyword>
<dbReference type="EMBL" id="KN824281">
    <property type="protein sequence ID" value="KIM31875.1"/>
    <property type="molecule type" value="Genomic_DNA"/>
</dbReference>
<dbReference type="Proteomes" id="UP000054097">
    <property type="component" value="Unassembled WGS sequence"/>
</dbReference>